<proteinExistence type="inferred from homology"/>
<reference evidence="6" key="1">
    <citation type="submission" date="2019-03" db="EMBL/GenBank/DDBJ databases">
        <title>Lake Tanganyika Metagenome-Assembled Genomes (MAGs).</title>
        <authorList>
            <person name="Tran P."/>
        </authorList>
    </citation>
    <scope>NUCLEOTIDE SEQUENCE</scope>
    <source>
        <strain evidence="6">K_DeepCast_65m_m2_066</strain>
    </source>
</reference>
<evidence type="ECO:0000259" key="4">
    <source>
        <dbReference type="Pfam" id="PF25954"/>
    </source>
</evidence>
<accession>A0A937W3M5</accession>
<dbReference type="Proteomes" id="UP000712673">
    <property type="component" value="Unassembled WGS sequence"/>
</dbReference>
<dbReference type="FunFam" id="2.40.30.170:FF:000010">
    <property type="entry name" value="Efflux RND transporter periplasmic adaptor subunit"/>
    <property type="match status" value="1"/>
</dbReference>
<sequence length="468" mass="51268">MSPRTLGLLGTLVLLVSTGCRQSTEPTAQPAAPVPHAYEAGTPEGVRLSALARTSLDLRVEEVTTQRIEQIVQLPGVVKVQPDRLAVVTPRLAARIEKVYVRTGDVVQQGAPLLDLRSTEAEKLQVELLRAVKSLSILEQSYARAQELLAKTVLTELEQMQQELIKTHGSLHMASAAVERVQQLSDKVVPRKELIAAQTEQRHARSAYDAVRRKLLTYGVTEAQMRTMLNGGLTQPVLSNLGLTPEAATQKYLVLGKPSEVFALEAELRQKQADVESLKRQLHILGVSPARVATLLQRGVPEPLLTLTAPMSGAIRVRQATLGAMVEATEKLFEIIDTSVLWVEGEITEQLFPVVRAGQQARVRVAAYPESVFTGTVHGLGRTVDPDKRTVHLWITVTNPEGRLLPEMFTEVSLVTQVATDTLAVPLKALLTEGAERFVFVENGEVYVPQPVVLGLQDDRYAEVRDGL</sequence>
<comment type="caution">
    <text evidence="6">The sequence shown here is derived from an EMBL/GenBank/DDBJ whole genome shotgun (WGS) entry which is preliminary data.</text>
</comment>
<dbReference type="Pfam" id="PF25919">
    <property type="entry name" value="BSH_CusB"/>
    <property type="match status" value="1"/>
</dbReference>
<evidence type="ECO:0000259" key="3">
    <source>
        <dbReference type="Pfam" id="PF25919"/>
    </source>
</evidence>
<feature type="domain" description="CusB-like beta-barrel" evidence="4">
    <location>
        <begin position="341"/>
        <end position="416"/>
    </location>
</feature>
<dbReference type="InterPro" id="IPR051909">
    <property type="entry name" value="MFP_Cation_Efflux"/>
</dbReference>
<organism evidence="6 7">
    <name type="scientific">Tectimicrobiota bacterium</name>
    <dbReference type="NCBI Taxonomy" id="2528274"/>
    <lineage>
        <taxon>Bacteria</taxon>
        <taxon>Pseudomonadati</taxon>
        <taxon>Nitrospinota/Tectimicrobiota group</taxon>
        <taxon>Candidatus Tectimicrobiota</taxon>
    </lineage>
</organism>
<evidence type="ECO:0000256" key="1">
    <source>
        <dbReference type="ARBA" id="ARBA00009477"/>
    </source>
</evidence>
<dbReference type="PANTHER" id="PTHR30097">
    <property type="entry name" value="CATION EFFLUX SYSTEM PROTEIN CUSB"/>
    <property type="match status" value="1"/>
</dbReference>
<dbReference type="PANTHER" id="PTHR30097:SF4">
    <property type="entry name" value="SLR6042 PROTEIN"/>
    <property type="match status" value="1"/>
</dbReference>
<keyword evidence="2" id="KW-0813">Transport</keyword>
<feature type="domain" description="CusB-like barrel-sandwich hybrid" evidence="3">
    <location>
        <begin position="86"/>
        <end position="335"/>
    </location>
</feature>
<dbReference type="SUPFAM" id="SSF111369">
    <property type="entry name" value="HlyD-like secretion proteins"/>
    <property type="match status" value="1"/>
</dbReference>
<dbReference type="InterPro" id="IPR058649">
    <property type="entry name" value="CzcB_C"/>
</dbReference>
<dbReference type="Gene3D" id="2.40.50.100">
    <property type="match status" value="1"/>
</dbReference>
<evidence type="ECO:0000313" key="7">
    <source>
        <dbReference type="Proteomes" id="UP000712673"/>
    </source>
</evidence>
<dbReference type="Gene3D" id="2.40.30.170">
    <property type="match status" value="1"/>
</dbReference>
<gene>
    <name evidence="6" type="ORF">FJZ47_17590</name>
</gene>
<name>A0A937W3M5_UNCTE</name>
<dbReference type="AlphaFoldDB" id="A0A937W3M5"/>
<dbReference type="Pfam" id="PF25975">
    <property type="entry name" value="CzcB_C"/>
    <property type="match status" value="1"/>
</dbReference>
<evidence type="ECO:0000259" key="5">
    <source>
        <dbReference type="Pfam" id="PF25975"/>
    </source>
</evidence>
<dbReference type="InterPro" id="IPR058792">
    <property type="entry name" value="Beta-barrel_RND_2"/>
</dbReference>
<dbReference type="InterPro" id="IPR058790">
    <property type="entry name" value="BSH_CusB"/>
</dbReference>
<evidence type="ECO:0000256" key="2">
    <source>
        <dbReference type="ARBA" id="ARBA00022448"/>
    </source>
</evidence>
<dbReference type="Pfam" id="PF25954">
    <property type="entry name" value="Beta-barrel_RND_2"/>
    <property type="match status" value="1"/>
</dbReference>
<dbReference type="Gene3D" id="2.40.420.20">
    <property type="match status" value="1"/>
</dbReference>
<protein>
    <submittedName>
        <fullName evidence="6">Efflux RND transporter periplasmic adaptor subunit</fullName>
    </submittedName>
</protein>
<dbReference type="EMBL" id="VGLS01000623">
    <property type="protein sequence ID" value="MBM3225593.1"/>
    <property type="molecule type" value="Genomic_DNA"/>
</dbReference>
<comment type="similarity">
    <text evidence="1">Belongs to the membrane fusion protein (MFP) (TC 8.A.1) family.</text>
</comment>
<dbReference type="PROSITE" id="PS51257">
    <property type="entry name" value="PROKAR_LIPOPROTEIN"/>
    <property type="match status" value="1"/>
</dbReference>
<evidence type="ECO:0000313" key="6">
    <source>
        <dbReference type="EMBL" id="MBM3225593.1"/>
    </source>
</evidence>
<dbReference type="PRINTS" id="PR01490">
    <property type="entry name" value="RTXTOXIND"/>
</dbReference>
<feature type="domain" description="CzcB-like C-terminal circularly permuted SH3-like" evidence="5">
    <location>
        <begin position="423"/>
        <end position="468"/>
    </location>
</feature>
<feature type="non-terminal residue" evidence="6">
    <location>
        <position position="468"/>
    </location>
</feature>